<proteinExistence type="predicted"/>
<comment type="caution">
    <text evidence="1">The sequence shown here is derived from an EMBL/GenBank/DDBJ whole genome shotgun (WGS) entry which is preliminary data.</text>
</comment>
<dbReference type="Pfam" id="PF09613">
    <property type="entry name" value="HrpB1_HrpK"/>
    <property type="match status" value="1"/>
</dbReference>
<dbReference type="InterPro" id="IPR013394">
    <property type="entry name" value="T3SS_HrpB1/HrpK"/>
</dbReference>
<dbReference type="Proteomes" id="UP001229486">
    <property type="component" value="Unassembled WGS sequence"/>
</dbReference>
<evidence type="ECO:0000313" key="4">
    <source>
        <dbReference type="Proteomes" id="UP001229486"/>
    </source>
</evidence>
<evidence type="ECO:0000313" key="3">
    <source>
        <dbReference type="Proteomes" id="UP001185254"/>
    </source>
</evidence>
<sequence length="143" mass="15606">MPTIQCSATVLDAFLSVFSGGMRIGAQADLDDMLLALRTWQPDSPLADVLEARLHISRTDWREAAQLLRQVSDRHAGLPIVSALHGLCLFMLRDDEWRRLGAQVLESGNQTAIAIVGRFLGVTIEPGAHPSLLAERVTEAVHA</sequence>
<dbReference type="EMBL" id="JAVDQN010000006">
    <property type="protein sequence ID" value="MDR6378868.1"/>
    <property type="molecule type" value="Genomic_DNA"/>
</dbReference>
<evidence type="ECO:0000313" key="1">
    <source>
        <dbReference type="EMBL" id="MDP9650476.1"/>
    </source>
</evidence>
<dbReference type="RefSeq" id="WP_088175036.1">
    <property type="nucleotide sequence ID" value="NZ_JAQQDN010000018.1"/>
</dbReference>
<reference evidence="1 3" key="1">
    <citation type="submission" date="2023-07" db="EMBL/GenBank/DDBJ databases">
        <title>Sorghum-associated microbial communities from plants grown in Nebraska, USA.</title>
        <authorList>
            <person name="Schachtman D."/>
        </authorList>
    </citation>
    <scope>NUCLEOTIDE SEQUENCE</scope>
    <source>
        <strain evidence="2 3">DS1039</strain>
        <strain evidence="1">DS1061</strain>
    </source>
</reference>
<gene>
    <name evidence="2" type="ORF">J2776_005590</name>
    <name evidence="1" type="ORF">J2793_005949</name>
</gene>
<dbReference type="EMBL" id="JAURTK010000010">
    <property type="protein sequence ID" value="MDP9650476.1"/>
    <property type="molecule type" value="Genomic_DNA"/>
</dbReference>
<evidence type="ECO:0000313" key="2">
    <source>
        <dbReference type="EMBL" id="MDR6378868.1"/>
    </source>
</evidence>
<protein>
    <submittedName>
        <fullName evidence="1">Type III secretion protein HrpB1</fullName>
    </submittedName>
</protein>
<dbReference type="AlphaFoldDB" id="A0AB73IKI8"/>
<name>A0AB73IKI8_9BURK</name>
<organism evidence="1 4">
    <name type="scientific">Paraburkholderia caledonica</name>
    <dbReference type="NCBI Taxonomy" id="134536"/>
    <lineage>
        <taxon>Bacteria</taxon>
        <taxon>Pseudomonadati</taxon>
        <taxon>Pseudomonadota</taxon>
        <taxon>Betaproteobacteria</taxon>
        <taxon>Burkholderiales</taxon>
        <taxon>Burkholderiaceae</taxon>
        <taxon>Paraburkholderia</taxon>
    </lineage>
</organism>
<keyword evidence="3" id="KW-1185">Reference proteome</keyword>
<dbReference type="Proteomes" id="UP001185254">
    <property type="component" value="Unassembled WGS sequence"/>
</dbReference>
<accession>A0AB73IKI8</accession>